<dbReference type="Proteomes" id="UP000033163">
    <property type="component" value="Chromosome I"/>
</dbReference>
<gene>
    <name evidence="1" type="ORF">PRIO_1318</name>
</gene>
<dbReference type="KEGG" id="pri:PRIO_1318"/>
<accession>A0A0E4H7D6</accession>
<dbReference type="PATRIC" id="fig|1073571.4.peg.1369"/>
<protein>
    <submittedName>
        <fullName evidence="1">Uncharacterized protein</fullName>
    </submittedName>
</protein>
<reference evidence="2" key="1">
    <citation type="submission" date="2015-03" db="EMBL/GenBank/DDBJ databases">
        <authorList>
            <person name="Wibberg D."/>
        </authorList>
    </citation>
    <scope>NUCLEOTIDE SEQUENCE [LARGE SCALE GENOMIC DNA]</scope>
</reference>
<organism evidence="1 2">
    <name type="scientific">Paenibacillus riograndensis SBR5</name>
    <dbReference type="NCBI Taxonomy" id="1073571"/>
    <lineage>
        <taxon>Bacteria</taxon>
        <taxon>Bacillati</taxon>
        <taxon>Bacillota</taxon>
        <taxon>Bacilli</taxon>
        <taxon>Bacillales</taxon>
        <taxon>Paenibacillaceae</taxon>
        <taxon>Paenibacillus</taxon>
        <taxon>Paenibacillus sonchi group</taxon>
    </lineage>
</organism>
<name>A0A0E4H7D6_9BACL</name>
<dbReference type="AlphaFoldDB" id="A0A0E4H7D6"/>
<dbReference type="RefSeq" id="WP_046501545.1">
    <property type="nucleotide sequence ID" value="NZ_LN831776.1"/>
</dbReference>
<evidence type="ECO:0000313" key="2">
    <source>
        <dbReference type="Proteomes" id="UP000033163"/>
    </source>
</evidence>
<sequence length="99" mass="10954">MHRAVRAELRAAGMKALRAERLAVGGRIKGRNTFELARLAVGGRIKGKNTFELARLAVGGRIKGKNTFELARLAYRLATEIKDANPSIHRTDFLDQLLV</sequence>
<dbReference type="HOGENOM" id="CLU_2317608_0_0_9"/>
<proteinExistence type="predicted"/>
<evidence type="ECO:0000313" key="1">
    <source>
        <dbReference type="EMBL" id="CQR53345.1"/>
    </source>
</evidence>
<dbReference type="EMBL" id="LN831776">
    <property type="protein sequence ID" value="CQR53345.1"/>
    <property type="molecule type" value="Genomic_DNA"/>
</dbReference>